<evidence type="ECO:0000313" key="2">
    <source>
        <dbReference type="Proteomes" id="UP000435357"/>
    </source>
</evidence>
<reference evidence="1 2" key="1">
    <citation type="submission" date="2019-09" db="EMBL/GenBank/DDBJ databases">
        <title>Genomes of Cryomorphaceae.</title>
        <authorList>
            <person name="Bowman J.P."/>
        </authorList>
    </citation>
    <scope>NUCLEOTIDE SEQUENCE [LARGE SCALE GENOMIC DNA]</scope>
    <source>
        <strain evidence="1 2">KCTC 52047</strain>
    </source>
</reference>
<dbReference type="RefSeq" id="WP_151166987.1">
    <property type="nucleotide sequence ID" value="NZ_WACR01000003.1"/>
</dbReference>
<comment type="caution">
    <text evidence="1">The sequence shown here is derived from an EMBL/GenBank/DDBJ whole genome shotgun (WGS) entry which is preliminary data.</text>
</comment>
<protein>
    <submittedName>
        <fullName evidence="1">Uncharacterized protein</fullName>
    </submittedName>
</protein>
<dbReference type="Proteomes" id="UP000435357">
    <property type="component" value="Unassembled WGS sequence"/>
</dbReference>
<gene>
    <name evidence="1" type="ORF">F3059_04795</name>
</gene>
<accession>A0A6N6MAI8</accession>
<proteinExistence type="predicted"/>
<organism evidence="1 2">
    <name type="scientific">Salibacter halophilus</name>
    <dbReference type="NCBI Taxonomy" id="1803916"/>
    <lineage>
        <taxon>Bacteria</taxon>
        <taxon>Pseudomonadati</taxon>
        <taxon>Bacteroidota</taxon>
        <taxon>Flavobacteriia</taxon>
        <taxon>Flavobacteriales</taxon>
        <taxon>Salibacteraceae</taxon>
        <taxon>Salibacter</taxon>
    </lineage>
</organism>
<dbReference type="PROSITE" id="PS51257">
    <property type="entry name" value="PROKAR_LIPOPROTEIN"/>
    <property type="match status" value="1"/>
</dbReference>
<keyword evidence="2" id="KW-1185">Reference proteome</keyword>
<name>A0A6N6MAI8_9FLAO</name>
<dbReference type="EMBL" id="WACR01000003">
    <property type="protein sequence ID" value="KAB1065276.1"/>
    <property type="molecule type" value="Genomic_DNA"/>
</dbReference>
<evidence type="ECO:0000313" key="1">
    <source>
        <dbReference type="EMBL" id="KAB1065276.1"/>
    </source>
</evidence>
<dbReference type="AlphaFoldDB" id="A0A6N6MAI8"/>
<sequence>MKTTLSTIWILILILISCESYLKKDSKDPDFPYTLSQILEYKLIGESVEFSAIYPDSSSKVLNMFCDTFDANPELYLDKYYTKIDSTTYHFFHASPVEFPWIDEAGTFYFNIDNLDSLFQYNEEFKYPSDSLTELIIQSAADENMTISELLKFRQFESSTFWTPKLFFVIGFNECEDMTLLKINEAIMRIDNSLEELKTKYLESGINLTPRIIIKKRVPTAPKKTWGGQWFTQGSFFVATFVTGGQESTPKSPTFLSCKTLCSL</sequence>